<feature type="domain" description="Acyl-CoA dehydrogenase/oxidase C-terminal" evidence="7">
    <location>
        <begin position="228"/>
        <end position="381"/>
    </location>
</feature>
<dbReference type="SUPFAM" id="SSF56645">
    <property type="entry name" value="Acyl-CoA dehydrogenase NM domain-like"/>
    <property type="match status" value="1"/>
</dbReference>
<keyword evidence="3 6" id="KW-0285">Flavoprotein</keyword>
<dbReference type="InterPro" id="IPR052161">
    <property type="entry name" value="Mycobact_Acyl-CoA_DH"/>
</dbReference>
<dbReference type="InterPro" id="IPR046373">
    <property type="entry name" value="Acyl-CoA_Oxase/DH_mid-dom_sf"/>
</dbReference>
<dbReference type="InterPro" id="IPR006091">
    <property type="entry name" value="Acyl-CoA_Oxase/DH_mid-dom"/>
</dbReference>
<evidence type="ECO:0000313" key="10">
    <source>
        <dbReference type="EMBL" id="QSQ14992.1"/>
    </source>
</evidence>
<dbReference type="PANTHER" id="PTHR43292:SF3">
    <property type="entry name" value="ACYL-COA DEHYDROGENASE FADE29"/>
    <property type="match status" value="1"/>
</dbReference>
<dbReference type="InterPro" id="IPR036250">
    <property type="entry name" value="AcylCo_DH-like_C"/>
</dbReference>
<dbReference type="Pfam" id="PF02771">
    <property type="entry name" value="Acyl-CoA_dh_N"/>
    <property type="match status" value="1"/>
</dbReference>
<evidence type="ECO:0000259" key="9">
    <source>
        <dbReference type="Pfam" id="PF02771"/>
    </source>
</evidence>
<dbReference type="PANTHER" id="PTHR43292">
    <property type="entry name" value="ACYL-COA DEHYDROGENASE"/>
    <property type="match status" value="1"/>
</dbReference>
<sequence length="391" mass="43160">MHLELTAEEHALQARLRNYFQQLVTPELLDEVEGNEGGGPLYTQALRKLGADGWLGIGWPREAGGQGRPALEQFLFFDEAQRAGFPIPFLTLCTVGPTLMKYGTDEQKARMLPAMLRGELQFAIGYTEPEAGTDLAALRTRAVRDGDSYVVTGQKVFTSMVERAGYIWLAVRTDPDAPKHQGLSILMVDPTLPGVSITPTETLGGNRTSTTFYDQVRVPVSMRVGRENEGWKLITTQLNHERVVLLSPGAAASFLEETLTWARETRTPAGRRVLDEAWVQLQLARVHSLLSVLEVMHWRHAWNIDHGVMDPAEASRIKVFGSEALIDIYQGLLEVLGPSGCLQKGSAGALLRGRVERYYRATLVLTFGGGNNEVQRDLIATVGLGMPRPSR</sequence>
<reference evidence="10 11" key="1">
    <citation type="submission" date="2021-02" db="EMBL/GenBank/DDBJ databases">
        <title>De Novo genome assembly of isolated myxobacteria.</title>
        <authorList>
            <person name="Stevens D.C."/>
        </authorList>
    </citation>
    <scope>NUCLEOTIDE SEQUENCE [LARGE SCALE GENOMIC DNA]</scope>
    <source>
        <strain evidence="10 11">SCHIC003</strain>
    </source>
</reference>
<dbReference type="Proteomes" id="UP000663090">
    <property type="component" value="Chromosome"/>
</dbReference>
<evidence type="ECO:0000256" key="2">
    <source>
        <dbReference type="ARBA" id="ARBA00009347"/>
    </source>
</evidence>
<evidence type="ECO:0000313" key="11">
    <source>
        <dbReference type="Proteomes" id="UP000663090"/>
    </source>
</evidence>
<evidence type="ECO:0000256" key="5">
    <source>
        <dbReference type="ARBA" id="ARBA00023002"/>
    </source>
</evidence>
<dbReference type="EMBL" id="CP071091">
    <property type="protein sequence ID" value="QSQ14992.1"/>
    <property type="molecule type" value="Genomic_DNA"/>
</dbReference>
<evidence type="ECO:0000256" key="3">
    <source>
        <dbReference type="ARBA" id="ARBA00022630"/>
    </source>
</evidence>
<dbReference type="Pfam" id="PF02770">
    <property type="entry name" value="Acyl-CoA_dh_M"/>
    <property type="match status" value="1"/>
</dbReference>
<feature type="domain" description="Acyl-CoA dehydrogenase/oxidase N-terminal" evidence="9">
    <location>
        <begin position="6"/>
        <end position="119"/>
    </location>
</feature>
<evidence type="ECO:0000259" key="7">
    <source>
        <dbReference type="Pfam" id="PF00441"/>
    </source>
</evidence>
<keyword evidence="11" id="KW-1185">Reference proteome</keyword>
<protein>
    <submittedName>
        <fullName evidence="10">Acyl-CoA dehydrogenase family protein</fullName>
    </submittedName>
</protein>
<evidence type="ECO:0000259" key="8">
    <source>
        <dbReference type="Pfam" id="PF02770"/>
    </source>
</evidence>
<dbReference type="InterPro" id="IPR009100">
    <property type="entry name" value="AcylCoA_DH/oxidase_NM_dom_sf"/>
</dbReference>
<evidence type="ECO:0000256" key="6">
    <source>
        <dbReference type="RuleBase" id="RU362125"/>
    </source>
</evidence>
<dbReference type="InterPro" id="IPR009075">
    <property type="entry name" value="AcylCo_DH/oxidase_C"/>
</dbReference>
<dbReference type="Gene3D" id="1.10.540.10">
    <property type="entry name" value="Acyl-CoA dehydrogenase/oxidase, N-terminal domain"/>
    <property type="match status" value="1"/>
</dbReference>
<dbReference type="SUPFAM" id="SSF47203">
    <property type="entry name" value="Acyl-CoA dehydrogenase C-terminal domain-like"/>
    <property type="match status" value="1"/>
</dbReference>
<evidence type="ECO:0000256" key="1">
    <source>
        <dbReference type="ARBA" id="ARBA00001974"/>
    </source>
</evidence>
<dbReference type="InterPro" id="IPR037069">
    <property type="entry name" value="AcylCoA_DH/ox_N_sf"/>
</dbReference>
<dbReference type="RefSeq" id="WP_206716735.1">
    <property type="nucleotide sequence ID" value="NZ_CP071091.1"/>
</dbReference>
<dbReference type="Gene3D" id="2.40.110.10">
    <property type="entry name" value="Butyryl-CoA Dehydrogenase, subunit A, domain 2"/>
    <property type="match status" value="1"/>
</dbReference>
<feature type="domain" description="Acyl-CoA oxidase/dehydrogenase middle" evidence="8">
    <location>
        <begin position="123"/>
        <end position="209"/>
    </location>
</feature>
<dbReference type="Gene3D" id="1.20.140.10">
    <property type="entry name" value="Butyryl-CoA Dehydrogenase, subunit A, domain 3"/>
    <property type="match status" value="1"/>
</dbReference>
<proteinExistence type="inferred from homology"/>
<evidence type="ECO:0000256" key="4">
    <source>
        <dbReference type="ARBA" id="ARBA00022827"/>
    </source>
</evidence>
<keyword evidence="4 6" id="KW-0274">FAD</keyword>
<name>A0ABX7NBL1_9BACT</name>
<dbReference type="InterPro" id="IPR013786">
    <property type="entry name" value="AcylCoA_DH/ox_N"/>
</dbReference>
<comment type="similarity">
    <text evidence="2 6">Belongs to the acyl-CoA dehydrogenase family.</text>
</comment>
<accession>A0ABX7NBL1</accession>
<comment type="cofactor">
    <cofactor evidence="1 6">
        <name>FAD</name>
        <dbReference type="ChEBI" id="CHEBI:57692"/>
    </cofactor>
</comment>
<gene>
    <name evidence="10" type="ORF">JY572_02595</name>
</gene>
<organism evidence="10 11">
    <name type="scientific">Myxococcus landrumensis</name>
    <dbReference type="NCBI Taxonomy" id="2813577"/>
    <lineage>
        <taxon>Bacteria</taxon>
        <taxon>Pseudomonadati</taxon>
        <taxon>Myxococcota</taxon>
        <taxon>Myxococcia</taxon>
        <taxon>Myxococcales</taxon>
        <taxon>Cystobacterineae</taxon>
        <taxon>Myxococcaceae</taxon>
        <taxon>Myxococcus</taxon>
    </lineage>
</organism>
<keyword evidence="5 6" id="KW-0560">Oxidoreductase</keyword>
<dbReference type="Pfam" id="PF00441">
    <property type="entry name" value="Acyl-CoA_dh_1"/>
    <property type="match status" value="1"/>
</dbReference>